<feature type="transmembrane region" description="Helical" evidence="10">
    <location>
        <begin position="205"/>
        <end position="223"/>
    </location>
</feature>
<evidence type="ECO:0000256" key="10">
    <source>
        <dbReference type="SAM" id="Phobius"/>
    </source>
</evidence>
<gene>
    <name evidence="11" type="ORF">IWX46DRAFT_135560</name>
</gene>
<comment type="similarity">
    <text evidence="2">Belongs to the oligopeptide OPT transporter family.</text>
</comment>
<feature type="transmembrane region" description="Helical" evidence="10">
    <location>
        <begin position="230"/>
        <end position="252"/>
    </location>
</feature>
<feature type="transmembrane region" description="Helical" evidence="10">
    <location>
        <begin position="587"/>
        <end position="609"/>
    </location>
</feature>
<evidence type="ECO:0000256" key="1">
    <source>
        <dbReference type="ARBA" id="ARBA00004141"/>
    </source>
</evidence>
<protein>
    <submittedName>
        <fullName evidence="11">OPT family small oligopeptide transporter</fullName>
    </submittedName>
</protein>
<dbReference type="EMBL" id="JBBPDW010000002">
    <property type="protein sequence ID" value="KAK7555657.1"/>
    <property type="molecule type" value="Genomic_DNA"/>
</dbReference>
<dbReference type="PANTHER" id="PTHR22601">
    <property type="entry name" value="ISP4 LIKE PROTEIN"/>
    <property type="match status" value="1"/>
</dbReference>
<feature type="transmembrane region" description="Helical" evidence="10">
    <location>
        <begin position="125"/>
        <end position="145"/>
    </location>
</feature>
<evidence type="ECO:0000256" key="4">
    <source>
        <dbReference type="ARBA" id="ARBA00022692"/>
    </source>
</evidence>
<feature type="transmembrane region" description="Helical" evidence="10">
    <location>
        <begin position="417"/>
        <end position="443"/>
    </location>
</feature>
<dbReference type="Pfam" id="PF03169">
    <property type="entry name" value="OPT"/>
    <property type="match status" value="1"/>
</dbReference>
<evidence type="ECO:0000313" key="11">
    <source>
        <dbReference type="EMBL" id="KAK7555657.1"/>
    </source>
</evidence>
<organism evidence="11 12">
    <name type="scientific">Phyllosticta citricarpa</name>
    <dbReference type="NCBI Taxonomy" id="55181"/>
    <lineage>
        <taxon>Eukaryota</taxon>
        <taxon>Fungi</taxon>
        <taxon>Dikarya</taxon>
        <taxon>Ascomycota</taxon>
        <taxon>Pezizomycotina</taxon>
        <taxon>Dothideomycetes</taxon>
        <taxon>Dothideomycetes incertae sedis</taxon>
        <taxon>Botryosphaeriales</taxon>
        <taxon>Phyllostictaceae</taxon>
        <taxon>Phyllosticta</taxon>
    </lineage>
</organism>
<evidence type="ECO:0000256" key="9">
    <source>
        <dbReference type="SAM" id="MobiDB-lite"/>
    </source>
</evidence>
<dbReference type="InterPro" id="IPR004813">
    <property type="entry name" value="OPT"/>
</dbReference>
<keyword evidence="8 10" id="KW-0472">Membrane</keyword>
<feature type="compositionally biased region" description="Polar residues" evidence="9">
    <location>
        <begin position="1"/>
        <end position="12"/>
    </location>
</feature>
<feature type="transmembrane region" description="Helical" evidence="10">
    <location>
        <begin position="272"/>
        <end position="293"/>
    </location>
</feature>
<evidence type="ECO:0000256" key="2">
    <source>
        <dbReference type="ARBA" id="ARBA00008807"/>
    </source>
</evidence>
<feature type="transmembrane region" description="Helical" evidence="10">
    <location>
        <begin position="174"/>
        <end position="199"/>
    </location>
</feature>
<name>A0ABR1MPK1_9PEZI</name>
<feature type="transmembrane region" description="Helical" evidence="10">
    <location>
        <begin position="477"/>
        <end position="497"/>
    </location>
</feature>
<evidence type="ECO:0000256" key="5">
    <source>
        <dbReference type="ARBA" id="ARBA00022856"/>
    </source>
</evidence>
<evidence type="ECO:0000256" key="8">
    <source>
        <dbReference type="ARBA" id="ARBA00023136"/>
    </source>
</evidence>
<comment type="subcellular location">
    <subcellularLocation>
        <location evidence="1">Membrane</location>
        <topology evidence="1">Multi-pass membrane protein</topology>
    </subcellularLocation>
</comment>
<feature type="transmembrane region" description="Helical" evidence="10">
    <location>
        <begin position="547"/>
        <end position="567"/>
    </location>
</feature>
<proteinExistence type="inferred from homology"/>
<dbReference type="NCBIfam" id="TIGR00728">
    <property type="entry name" value="OPT_sfam"/>
    <property type="match status" value="1"/>
</dbReference>
<feature type="transmembrane region" description="Helical" evidence="10">
    <location>
        <begin position="101"/>
        <end position="119"/>
    </location>
</feature>
<keyword evidence="12" id="KW-1185">Reference proteome</keyword>
<comment type="caution">
    <text evidence="11">The sequence shown here is derived from an EMBL/GenBank/DDBJ whole genome shotgun (WGS) entry which is preliminary data.</text>
</comment>
<dbReference type="InterPro" id="IPR004648">
    <property type="entry name" value="Oligpept_transpt"/>
</dbReference>
<evidence type="ECO:0000313" key="12">
    <source>
        <dbReference type="Proteomes" id="UP001365128"/>
    </source>
</evidence>
<feature type="transmembrane region" description="Helical" evidence="10">
    <location>
        <begin position="654"/>
        <end position="675"/>
    </location>
</feature>
<feature type="transmembrane region" description="Helical" evidence="10">
    <location>
        <begin position="732"/>
        <end position="754"/>
    </location>
</feature>
<feature type="transmembrane region" description="Helical" evidence="10">
    <location>
        <begin position="503"/>
        <end position="526"/>
    </location>
</feature>
<reference evidence="11 12" key="1">
    <citation type="submission" date="2024-04" db="EMBL/GenBank/DDBJ databases">
        <title>Phyllosticta paracitricarpa is synonymous to the EU quarantine fungus P. citricarpa based on phylogenomic analyses.</title>
        <authorList>
            <consortium name="Lawrence Berkeley National Laboratory"/>
            <person name="Van Ingen-Buijs V.A."/>
            <person name="Van Westerhoven A.C."/>
            <person name="Haridas S."/>
            <person name="Skiadas P."/>
            <person name="Martin F."/>
            <person name="Groenewald J.Z."/>
            <person name="Crous P.W."/>
            <person name="Seidl M.F."/>
        </authorList>
    </citation>
    <scope>NUCLEOTIDE SEQUENCE [LARGE SCALE GENOMIC DNA]</scope>
    <source>
        <strain evidence="11 12">CBS 122670</strain>
    </source>
</reference>
<keyword evidence="5" id="KW-0571">Peptide transport</keyword>
<evidence type="ECO:0000256" key="7">
    <source>
        <dbReference type="ARBA" id="ARBA00022989"/>
    </source>
</evidence>
<dbReference type="Proteomes" id="UP001365128">
    <property type="component" value="Unassembled WGS sequence"/>
</dbReference>
<sequence length="796" mass="88850">MSMSSKQATSSGAEVGARDRTRRFTPVEELQTRLTSWDGTADHMADPNFPESEGEKATAEVVDEKGLTETGSEEEENSPYAEVRAAVPNIDEEMPANTIRAWTLGLLLTVFGASVNTIFSLRQPAISIGTIVAQLVSYFLGNLWARFLPSKQHTTFGIKWNLNPGPFNVKEHSIIVVMAGVSYGVAYATDIILAQVSFYKQDFGILFQLLLIITTQSLGYGIAGMLRKFLVYPAAMIWPVNLVGVSLMHAMHEKEVTVDPTVPKIFGGAMSRYRWFGIMFLISFVYYFIPGFLAQFMSIFAFMTWIYPNNAVVNQLFGGSTGLSLIPITFDWTQITGFVGDPLIPPWHAIANTLIGVVTFYIFGAIGLHYGGAFYAKFLPMSDSSTYDNTGAQYNTSLIVTDRLTLNEAAYKQYSPLFISTTFAISYGLSFATIASLVVYVFLHYRKQIWKQFRSSTIEKPDVHAKMMMKYKEAPHWWYGVLFVFMIGLSLVTILAFPTEFAWWAFLIAIVLSTVFTLPIGIIQAITNQQIGLNVITEFLMGYMQPGRPLALMMFKTYGYITMSQALSFVSDLKFGHYMKIPPRTMFTAQVVATTVACFVQIAVLNFALNNIEDVCTPQQPQKFSCPGGRVFFSASIIWGLLGPQRIFSPGQVYNALFWFFPLGAILPVIFWYAAKKWPKSGARYLMAPLILGGAGLIPPATPLNYLSWGAVGFVFQKYIRTRHWNWWSRLNYMTAIGLDTGLAIATLVIFFAFTMPGVEAPQWWGNTVSLTTMDAQDTAIQAQVVPGQHFGPDTW</sequence>
<accession>A0ABR1MPK1</accession>
<evidence type="ECO:0000256" key="3">
    <source>
        <dbReference type="ARBA" id="ARBA00022448"/>
    </source>
</evidence>
<keyword evidence="7 10" id="KW-1133">Transmembrane helix</keyword>
<keyword evidence="4 10" id="KW-0812">Transmembrane</keyword>
<keyword evidence="3" id="KW-0813">Transport</keyword>
<dbReference type="NCBIfam" id="TIGR00727">
    <property type="entry name" value="ISP4_OPT"/>
    <property type="match status" value="1"/>
</dbReference>
<keyword evidence="6" id="KW-0653">Protein transport</keyword>
<feature type="region of interest" description="Disordered" evidence="9">
    <location>
        <begin position="1"/>
        <end position="61"/>
    </location>
</feature>
<feature type="transmembrane region" description="Helical" evidence="10">
    <location>
        <begin position="354"/>
        <end position="376"/>
    </location>
</feature>
<evidence type="ECO:0000256" key="6">
    <source>
        <dbReference type="ARBA" id="ARBA00022927"/>
    </source>
</evidence>